<dbReference type="AlphaFoldDB" id="A0AAV1VVW3"/>
<organism evidence="2 3">
    <name type="scientific">Lupinus luteus</name>
    <name type="common">European yellow lupine</name>
    <dbReference type="NCBI Taxonomy" id="3873"/>
    <lineage>
        <taxon>Eukaryota</taxon>
        <taxon>Viridiplantae</taxon>
        <taxon>Streptophyta</taxon>
        <taxon>Embryophyta</taxon>
        <taxon>Tracheophyta</taxon>
        <taxon>Spermatophyta</taxon>
        <taxon>Magnoliopsida</taxon>
        <taxon>eudicotyledons</taxon>
        <taxon>Gunneridae</taxon>
        <taxon>Pentapetalae</taxon>
        <taxon>rosids</taxon>
        <taxon>fabids</taxon>
        <taxon>Fabales</taxon>
        <taxon>Fabaceae</taxon>
        <taxon>Papilionoideae</taxon>
        <taxon>50 kb inversion clade</taxon>
        <taxon>genistoids sensu lato</taxon>
        <taxon>core genistoids</taxon>
        <taxon>Genisteae</taxon>
        <taxon>Lupinus</taxon>
    </lineage>
</organism>
<protein>
    <submittedName>
        <fullName evidence="2">Uncharacterized protein</fullName>
    </submittedName>
</protein>
<proteinExistence type="predicted"/>
<evidence type="ECO:0000313" key="2">
    <source>
        <dbReference type="EMBL" id="CAL0301001.1"/>
    </source>
</evidence>
<comment type="caution">
    <text evidence="2">The sequence shown here is derived from an EMBL/GenBank/DDBJ whole genome shotgun (WGS) entry which is preliminary data.</text>
</comment>
<keyword evidence="1" id="KW-0812">Transmembrane</keyword>
<evidence type="ECO:0000313" key="3">
    <source>
        <dbReference type="Proteomes" id="UP001497480"/>
    </source>
</evidence>
<dbReference type="Proteomes" id="UP001497480">
    <property type="component" value="Unassembled WGS sequence"/>
</dbReference>
<feature type="transmembrane region" description="Helical" evidence="1">
    <location>
        <begin position="110"/>
        <end position="132"/>
    </location>
</feature>
<name>A0AAV1VVW3_LUPLU</name>
<reference evidence="2 3" key="1">
    <citation type="submission" date="2024-03" db="EMBL/GenBank/DDBJ databases">
        <authorList>
            <person name="Martinez-Hernandez J."/>
        </authorList>
    </citation>
    <scope>NUCLEOTIDE SEQUENCE [LARGE SCALE GENOMIC DNA]</scope>
</reference>
<sequence>MGAPKQKWTAEVAALKAGVLSMGLVKGVQYSRIQSLVVYYICSQMWISRLGSLAICLFWRFVLLKSLAQRSSCCLVTTKSWVQILETVSQLMEVRLYTFTLPKIPLSKSLMHSAILFYFVEVVILSSCLNLFL</sequence>
<keyword evidence="1" id="KW-1133">Transmembrane helix</keyword>
<feature type="transmembrane region" description="Helical" evidence="1">
    <location>
        <begin position="36"/>
        <end position="62"/>
    </location>
</feature>
<gene>
    <name evidence="2" type="ORF">LLUT_LOCUS2061</name>
</gene>
<dbReference type="EMBL" id="CAXHTB010000002">
    <property type="protein sequence ID" value="CAL0301001.1"/>
    <property type="molecule type" value="Genomic_DNA"/>
</dbReference>
<keyword evidence="3" id="KW-1185">Reference proteome</keyword>
<evidence type="ECO:0000256" key="1">
    <source>
        <dbReference type="SAM" id="Phobius"/>
    </source>
</evidence>
<accession>A0AAV1VVW3</accession>
<keyword evidence="1" id="KW-0472">Membrane</keyword>